<accession>A0ABQ5R5S0</accession>
<evidence type="ECO:0000313" key="3">
    <source>
        <dbReference type="Proteomes" id="UP001144280"/>
    </source>
</evidence>
<dbReference type="Gene3D" id="3.40.50.410">
    <property type="entry name" value="von Willebrand factor, type A domain"/>
    <property type="match status" value="1"/>
</dbReference>
<proteinExistence type="predicted"/>
<evidence type="ECO:0000313" key="2">
    <source>
        <dbReference type="EMBL" id="GLI01548.1"/>
    </source>
</evidence>
<sequence>MPVIVLADVSGSMDGDKIVQLNRSIAAMFDTFGAEDSARGEIHVAVVAFGGDEAMLHQAMVPASRAQWVDLAPRGRTPMGSALTRVRELLDDAEAVPERAFPPALVLVSDGMPTDDWEMPLDALLSSRWGSRALRVAVGIGTDRTAEADEVLRTFSTPGVGVLRTDQIHDISGLFRWVTATVTSALHERTGQQGVRLEEFD</sequence>
<reference evidence="2" key="1">
    <citation type="submission" date="2022-12" db="EMBL/GenBank/DDBJ databases">
        <title>New Phytohabitans aurantiacus sp. RD004123 nov., an actinomycete isolated from soil.</title>
        <authorList>
            <person name="Triningsih D.W."/>
            <person name="Harunari E."/>
            <person name="Igarashi Y."/>
        </authorList>
    </citation>
    <scope>NUCLEOTIDE SEQUENCE</scope>
    <source>
        <strain evidence="2">RD004123</strain>
    </source>
</reference>
<keyword evidence="3" id="KW-1185">Reference proteome</keyword>
<evidence type="ECO:0000259" key="1">
    <source>
        <dbReference type="PROSITE" id="PS50234"/>
    </source>
</evidence>
<dbReference type="SMART" id="SM00327">
    <property type="entry name" value="VWA"/>
    <property type="match status" value="1"/>
</dbReference>
<dbReference type="SUPFAM" id="SSF53300">
    <property type="entry name" value="vWA-like"/>
    <property type="match status" value="1"/>
</dbReference>
<organism evidence="2 3">
    <name type="scientific">Phytohabitans aurantiacus</name>
    <dbReference type="NCBI Taxonomy" id="3016789"/>
    <lineage>
        <taxon>Bacteria</taxon>
        <taxon>Bacillati</taxon>
        <taxon>Actinomycetota</taxon>
        <taxon>Actinomycetes</taxon>
        <taxon>Micromonosporales</taxon>
        <taxon>Micromonosporaceae</taxon>
    </lineage>
</organism>
<dbReference type="PROSITE" id="PS50234">
    <property type="entry name" value="VWFA"/>
    <property type="match status" value="1"/>
</dbReference>
<gene>
    <name evidence="2" type="primary">terY</name>
    <name evidence="2" type="ORF">Pa4123_68240</name>
</gene>
<dbReference type="EMBL" id="BSDI01000046">
    <property type="protein sequence ID" value="GLI01548.1"/>
    <property type="molecule type" value="Genomic_DNA"/>
</dbReference>
<dbReference type="InterPro" id="IPR002035">
    <property type="entry name" value="VWF_A"/>
</dbReference>
<dbReference type="Pfam" id="PF00092">
    <property type="entry name" value="VWA"/>
    <property type="match status" value="1"/>
</dbReference>
<comment type="caution">
    <text evidence="2">The sequence shown here is derived from an EMBL/GenBank/DDBJ whole genome shotgun (WGS) entry which is preliminary data.</text>
</comment>
<dbReference type="RefSeq" id="WP_281902670.1">
    <property type="nucleotide sequence ID" value="NZ_BSDI01000046.1"/>
</dbReference>
<dbReference type="InterPro" id="IPR036465">
    <property type="entry name" value="vWFA_dom_sf"/>
</dbReference>
<name>A0ABQ5R5S0_9ACTN</name>
<feature type="domain" description="VWFA" evidence="1">
    <location>
        <begin position="2"/>
        <end position="182"/>
    </location>
</feature>
<protein>
    <submittedName>
        <fullName evidence="2">Tellurium resistance protein TerY</fullName>
    </submittedName>
</protein>
<dbReference type="Proteomes" id="UP001144280">
    <property type="component" value="Unassembled WGS sequence"/>
</dbReference>